<dbReference type="Pfam" id="PF06429">
    <property type="entry name" value="Flg_bbr_C"/>
    <property type="match status" value="1"/>
</dbReference>
<dbReference type="GO" id="GO:0005576">
    <property type="term" value="C:extracellular region"/>
    <property type="evidence" value="ECO:0007669"/>
    <property type="project" value="UniProtKB-SubCell"/>
</dbReference>
<evidence type="ECO:0000256" key="5">
    <source>
        <dbReference type="ARBA" id="ARBA00022525"/>
    </source>
</evidence>
<dbReference type="STRING" id="490188.SAMN04488068_0428"/>
<dbReference type="Proteomes" id="UP000199758">
    <property type="component" value="Unassembled WGS sequence"/>
</dbReference>
<accession>A0A1M5K979</accession>
<dbReference type="GO" id="GO:0044780">
    <property type="term" value="P:bacterial-type flagellum assembly"/>
    <property type="evidence" value="ECO:0007669"/>
    <property type="project" value="InterPro"/>
</dbReference>
<evidence type="ECO:0000259" key="11">
    <source>
        <dbReference type="Pfam" id="PF22638"/>
    </source>
</evidence>
<organism evidence="12 13">
    <name type="scientific">Hydrocarboniphaga daqingensis</name>
    <dbReference type="NCBI Taxonomy" id="490188"/>
    <lineage>
        <taxon>Bacteria</taxon>
        <taxon>Pseudomonadati</taxon>
        <taxon>Pseudomonadota</taxon>
        <taxon>Gammaproteobacteria</taxon>
        <taxon>Nevskiales</taxon>
        <taxon>Nevskiaceae</taxon>
        <taxon>Hydrocarboniphaga</taxon>
    </lineage>
</organism>
<keyword evidence="12" id="KW-0282">Flagellum</keyword>
<keyword evidence="6" id="KW-0975">Bacterial flagellum</keyword>
<dbReference type="GO" id="GO:0009424">
    <property type="term" value="C:bacterial-type flagellum hook"/>
    <property type="evidence" value="ECO:0007669"/>
    <property type="project" value="InterPro"/>
</dbReference>
<evidence type="ECO:0000259" key="9">
    <source>
        <dbReference type="Pfam" id="PF06429"/>
    </source>
</evidence>
<evidence type="ECO:0000256" key="3">
    <source>
        <dbReference type="ARBA" id="ARBA00009677"/>
    </source>
</evidence>
<keyword evidence="7" id="KW-0175">Coiled coil</keyword>
<evidence type="ECO:0000256" key="7">
    <source>
        <dbReference type="SAM" id="Coils"/>
    </source>
</evidence>
<name>A0A1M5K979_9GAMM</name>
<proteinExistence type="inferred from homology"/>
<evidence type="ECO:0000259" key="8">
    <source>
        <dbReference type="Pfam" id="PF00460"/>
    </source>
</evidence>
<feature type="domain" description="Flagellar hook-associated protein FlgK helical" evidence="11">
    <location>
        <begin position="92"/>
        <end position="324"/>
    </location>
</feature>
<dbReference type="EMBL" id="FQWZ01000001">
    <property type="protein sequence ID" value="SHG49327.1"/>
    <property type="molecule type" value="Genomic_DNA"/>
</dbReference>
<evidence type="ECO:0000313" key="13">
    <source>
        <dbReference type="Proteomes" id="UP000199758"/>
    </source>
</evidence>
<dbReference type="PANTHER" id="PTHR30033">
    <property type="entry name" value="FLAGELLAR HOOK-ASSOCIATED PROTEIN 1"/>
    <property type="match status" value="1"/>
</dbReference>
<dbReference type="Pfam" id="PF22638">
    <property type="entry name" value="FlgK_D1"/>
    <property type="match status" value="1"/>
</dbReference>
<dbReference type="InterPro" id="IPR001444">
    <property type="entry name" value="Flag_bb_rod_N"/>
</dbReference>
<gene>
    <name evidence="12" type="ORF">SAMN04488068_0428</name>
</gene>
<evidence type="ECO:0000256" key="2">
    <source>
        <dbReference type="ARBA" id="ARBA00004613"/>
    </source>
</evidence>
<comment type="similarity">
    <text evidence="3">Belongs to the flagella basal body rod proteins family.</text>
</comment>
<evidence type="ECO:0000256" key="6">
    <source>
        <dbReference type="ARBA" id="ARBA00023143"/>
    </source>
</evidence>
<dbReference type="InterPro" id="IPR053927">
    <property type="entry name" value="FlgK_helical"/>
</dbReference>
<dbReference type="GO" id="GO:0005198">
    <property type="term" value="F:structural molecule activity"/>
    <property type="evidence" value="ECO:0007669"/>
    <property type="project" value="InterPro"/>
</dbReference>
<keyword evidence="12" id="KW-0966">Cell projection</keyword>
<comment type="subcellular location">
    <subcellularLocation>
        <location evidence="1">Bacterial flagellum</location>
    </subcellularLocation>
    <subcellularLocation>
        <location evidence="2">Secreted</location>
    </subcellularLocation>
</comment>
<evidence type="ECO:0000313" key="12">
    <source>
        <dbReference type="EMBL" id="SHG49327.1"/>
    </source>
</evidence>
<dbReference type="NCBIfam" id="TIGR02492">
    <property type="entry name" value="flgK_ends"/>
    <property type="match status" value="1"/>
</dbReference>
<feature type="coiled-coil region" evidence="7">
    <location>
        <begin position="161"/>
        <end position="188"/>
    </location>
</feature>
<evidence type="ECO:0000256" key="4">
    <source>
        <dbReference type="ARBA" id="ARBA00016244"/>
    </source>
</evidence>
<dbReference type="InterPro" id="IPR002371">
    <property type="entry name" value="FlgK"/>
</dbReference>
<dbReference type="InterPro" id="IPR010930">
    <property type="entry name" value="Flg_bb/hook_C_dom"/>
</dbReference>
<sequence>MADILGIGSSGLLAYRSALNVVGQNIANANTEGYSRQRVNLEARPLSGGSVPSGNGVTVRDVQRISDQFVVNRLTGQDSSLARVNTMATQTAQLDTWLSGTDTGLSKSLQGFFDAVNGLSANASSSATRQVVLTGASALTARFNTLQNSFNELDQDIDARIGEAATRISELSRQIAELNDSIAQATSKNAGQLPNDLIDQRELALRSLADQVGIETSLSEDGSINVSLGTGQALVLGGRASSVVIGPDSFGRMRDIRLSSGAASVSVTTQLSGGTMGGLLDFRREVLEPAVNELGSIAVALSTAVNAQHAKGMDQYGQLGGALFSTPSGTVTPARGNTGTATITTQVSDAAALTMQDYTLRFDGGSWQMTSTRTGENVALSGSGSQADPFRAAGLSIVVTGSPAASDQYLLQPTRDAAGQIKLAITDTARIAAASPLRTSAASTNSGLSRLSPPEVRDGANPQLLQTVAIRFTAADRYSIDGAGDYAVSADGSIDLNGWRVSVGGVPVAGDTFTLSRNDGASGDNTNALALLGVAEQNLLSGGRTTLSSANSALVSRVGSQSAQASAQLDAQTALSTQTQAERDSVSGVNLDEEAADLIRFQQAYQAAAQVVSTANTLFDSLLSAIRS</sequence>
<keyword evidence="12" id="KW-0969">Cilium</keyword>
<dbReference type="RefSeq" id="WP_072893269.1">
    <property type="nucleotide sequence ID" value="NZ_FQWZ01000001.1"/>
</dbReference>
<feature type="domain" description="Flagellar hook-associated protein 1 D2-like" evidence="10">
    <location>
        <begin position="336"/>
        <end position="413"/>
    </location>
</feature>
<dbReference type="Pfam" id="PF00460">
    <property type="entry name" value="Flg_bb_rod"/>
    <property type="match status" value="1"/>
</dbReference>
<dbReference type="InterPro" id="IPR049119">
    <property type="entry name" value="FlgK_D2-like"/>
</dbReference>
<dbReference type="Pfam" id="PF21158">
    <property type="entry name" value="flgK_1st_1"/>
    <property type="match status" value="1"/>
</dbReference>
<dbReference type="SUPFAM" id="SSF64518">
    <property type="entry name" value="Phase 1 flagellin"/>
    <property type="match status" value="2"/>
</dbReference>
<reference evidence="12 13" key="1">
    <citation type="submission" date="2016-11" db="EMBL/GenBank/DDBJ databases">
        <authorList>
            <person name="Jaros S."/>
            <person name="Januszkiewicz K."/>
            <person name="Wedrychowicz H."/>
        </authorList>
    </citation>
    <scope>NUCLEOTIDE SEQUENCE [LARGE SCALE GENOMIC DNA]</scope>
    <source>
        <strain evidence="12 13">CGMCC 1.7049</strain>
    </source>
</reference>
<evidence type="ECO:0000259" key="10">
    <source>
        <dbReference type="Pfam" id="PF21158"/>
    </source>
</evidence>
<keyword evidence="5" id="KW-0964">Secreted</keyword>
<protein>
    <recommendedName>
        <fullName evidence="4">Flagellar hook-associated protein 1</fullName>
    </recommendedName>
</protein>
<feature type="domain" description="Flagellar basal body rod protein N-terminal" evidence="8">
    <location>
        <begin position="7"/>
        <end position="34"/>
    </location>
</feature>
<dbReference type="PRINTS" id="PR01005">
    <property type="entry name" value="FLGHOOKAP1"/>
</dbReference>
<feature type="domain" description="Flagellar basal-body/hook protein C-terminal" evidence="9">
    <location>
        <begin position="586"/>
        <end position="624"/>
    </location>
</feature>
<dbReference type="AlphaFoldDB" id="A0A1M5K979"/>
<dbReference type="PANTHER" id="PTHR30033:SF1">
    <property type="entry name" value="FLAGELLAR HOOK-ASSOCIATED PROTEIN 1"/>
    <property type="match status" value="1"/>
</dbReference>
<keyword evidence="13" id="KW-1185">Reference proteome</keyword>
<evidence type="ECO:0000256" key="1">
    <source>
        <dbReference type="ARBA" id="ARBA00004365"/>
    </source>
</evidence>